<gene>
    <name evidence="2" type="ORF">SAMN05216296_0529</name>
</gene>
<dbReference type="STRING" id="364197.SAMN05216296_0529"/>
<dbReference type="PANTHER" id="PTHR42941:SF1">
    <property type="entry name" value="SLL1037 PROTEIN"/>
    <property type="match status" value="1"/>
</dbReference>
<dbReference type="PROSITE" id="PS51257">
    <property type="entry name" value="PROKAR_LIPOPROTEIN"/>
    <property type="match status" value="1"/>
</dbReference>
<reference evidence="3" key="1">
    <citation type="submission" date="2016-10" db="EMBL/GenBank/DDBJ databases">
        <authorList>
            <person name="Varghese N."/>
            <person name="Submissions S."/>
        </authorList>
    </citation>
    <scope>NUCLEOTIDE SEQUENCE [LARGE SCALE GENOMIC DNA]</scope>
    <source>
        <strain evidence="3">DSM 17875</strain>
    </source>
</reference>
<evidence type="ECO:0000256" key="1">
    <source>
        <dbReference type="SAM" id="SignalP"/>
    </source>
</evidence>
<dbReference type="EMBL" id="LT629785">
    <property type="protein sequence ID" value="SDT91557.1"/>
    <property type="molecule type" value="Genomic_DNA"/>
</dbReference>
<name>A0A1H2E8W9_9PSED</name>
<dbReference type="SUPFAM" id="SSF53850">
    <property type="entry name" value="Periplasmic binding protein-like II"/>
    <property type="match status" value="1"/>
</dbReference>
<feature type="chain" id="PRO_5009272826" evidence="1">
    <location>
        <begin position="23"/>
        <end position="489"/>
    </location>
</feature>
<protein>
    <submittedName>
        <fullName evidence="2">TRAP transporter solute receptor, TAXI family</fullName>
    </submittedName>
</protein>
<evidence type="ECO:0000313" key="3">
    <source>
        <dbReference type="Proteomes" id="UP000243232"/>
    </source>
</evidence>
<sequence>MPRIILLGLFLLLAACSQGPDAEALRNDLNQRLEQTLGPDSVSITEFRRQGSAPAAPAKDGAERRVLYFDATLKLNKDRDFSSWDVPGVASLVSLLGAGPRGLSGIESGGNHAGDQLQVHGSMIYQDSPQGWQLHAPHGFSQPPTDGPVSEEDSSREQLISAISTALNLSPEGSGPEDRKIIAEEMTRSLSSIEGRIARSHNGFALAGGPESGQYSRFAKALAKLAKQRKIIIRPLLTDGGTVNLQMLREGTATLALSQSDVAWQAFNGIGPFAGKGAYGSLRVLANLYPEPVQVLVKAEGAQRISDLRGKRINLGLPGSASRDTALAVLAAHGLQPEDFSEITSLNLQAALTALRDDRLDGLIQVIGLPADAIRAAAQDMHLRLLPLEAKAVEQLLQSRPGTLAFNIASGSYPEQKQAVSTLAVSSLLLCDASLASKEAESLVKLILEPKLSWLQLGSIQGAQISPAHALQSYGLPLHDGVAQAVESE</sequence>
<dbReference type="Gene3D" id="3.40.190.10">
    <property type="entry name" value="Periplasmic binding protein-like II"/>
    <property type="match status" value="2"/>
</dbReference>
<dbReference type="Proteomes" id="UP000243232">
    <property type="component" value="Chromosome I"/>
</dbReference>
<dbReference type="NCBIfam" id="TIGR02122">
    <property type="entry name" value="TRAP_TAXI"/>
    <property type="match status" value="1"/>
</dbReference>
<keyword evidence="2" id="KW-0675">Receptor</keyword>
<dbReference type="Pfam" id="PF16868">
    <property type="entry name" value="NMT1_3"/>
    <property type="match status" value="1"/>
</dbReference>
<dbReference type="InterPro" id="IPR011852">
    <property type="entry name" value="TRAP_TAXI"/>
</dbReference>
<proteinExistence type="predicted"/>
<dbReference type="CDD" id="cd13520">
    <property type="entry name" value="PBP2_TAXI_TRAP"/>
    <property type="match status" value="1"/>
</dbReference>
<dbReference type="RefSeq" id="WP_090192959.1">
    <property type="nucleotide sequence ID" value="NZ_LT629785.1"/>
</dbReference>
<keyword evidence="3" id="KW-1185">Reference proteome</keyword>
<dbReference type="OrthoDB" id="9776669at2"/>
<dbReference type="PANTHER" id="PTHR42941">
    <property type="entry name" value="SLL1037 PROTEIN"/>
    <property type="match status" value="1"/>
</dbReference>
<feature type="signal peptide" evidence="1">
    <location>
        <begin position="1"/>
        <end position="22"/>
    </location>
</feature>
<accession>A0A1H2E8W9</accession>
<keyword evidence="1" id="KW-0732">Signal</keyword>
<organism evidence="2 3">
    <name type="scientific">Pseudomonas pohangensis</name>
    <dbReference type="NCBI Taxonomy" id="364197"/>
    <lineage>
        <taxon>Bacteria</taxon>
        <taxon>Pseudomonadati</taxon>
        <taxon>Pseudomonadota</taxon>
        <taxon>Gammaproteobacteria</taxon>
        <taxon>Pseudomonadales</taxon>
        <taxon>Pseudomonadaceae</taxon>
        <taxon>Pseudomonas</taxon>
    </lineage>
</organism>
<dbReference type="AlphaFoldDB" id="A0A1H2E8W9"/>
<evidence type="ECO:0000313" key="2">
    <source>
        <dbReference type="EMBL" id="SDT91557.1"/>
    </source>
</evidence>